<accession>A0ABR3ND94</accession>
<reference evidence="2 3" key="1">
    <citation type="submission" date="2023-09" db="EMBL/GenBank/DDBJ databases">
        <authorList>
            <person name="Wang M."/>
        </authorList>
    </citation>
    <scope>NUCLEOTIDE SEQUENCE [LARGE SCALE GENOMIC DNA]</scope>
    <source>
        <strain evidence="2">GT-2023</strain>
        <tissue evidence="2">Liver</tissue>
    </source>
</reference>
<proteinExistence type="predicted"/>
<name>A0ABR3ND94_9TELE</name>
<evidence type="ECO:0000313" key="3">
    <source>
        <dbReference type="Proteomes" id="UP001558613"/>
    </source>
</evidence>
<feature type="compositionally biased region" description="Polar residues" evidence="1">
    <location>
        <begin position="63"/>
        <end position="75"/>
    </location>
</feature>
<protein>
    <submittedName>
        <fullName evidence="2">Uncharacterized protein</fullName>
    </submittedName>
</protein>
<evidence type="ECO:0000256" key="1">
    <source>
        <dbReference type="SAM" id="MobiDB-lite"/>
    </source>
</evidence>
<comment type="caution">
    <text evidence="2">The sequence shown here is derived from an EMBL/GenBank/DDBJ whole genome shotgun (WGS) entry which is preliminary data.</text>
</comment>
<feature type="region of interest" description="Disordered" evidence="1">
    <location>
        <begin position="59"/>
        <end position="78"/>
    </location>
</feature>
<sequence length="88" mass="9615">MTSSDMDDTSRSVITSLHYHQCCVQQLLVCSSLSELLRLIFSYQSALATAAALQQSQITSSSMSRNNNSKGSIPSNPLKINCSVKRCK</sequence>
<dbReference type="Proteomes" id="UP001558613">
    <property type="component" value="Unassembled WGS sequence"/>
</dbReference>
<organism evidence="2 3">
    <name type="scientific">Cirrhinus molitorella</name>
    <name type="common">mud carp</name>
    <dbReference type="NCBI Taxonomy" id="172907"/>
    <lineage>
        <taxon>Eukaryota</taxon>
        <taxon>Metazoa</taxon>
        <taxon>Chordata</taxon>
        <taxon>Craniata</taxon>
        <taxon>Vertebrata</taxon>
        <taxon>Euteleostomi</taxon>
        <taxon>Actinopterygii</taxon>
        <taxon>Neopterygii</taxon>
        <taxon>Teleostei</taxon>
        <taxon>Ostariophysi</taxon>
        <taxon>Cypriniformes</taxon>
        <taxon>Cyprinidae</taxon>
        <taxon>Labeoninae</taxon>
        <taxon>Labeonini</taxon>
        <taxon>Cirrhinus</taxon>
    </lineage>
</organism>
<evidence type="ECO:0000313" key="2">
    <source>
        <dbReference type="EMBL" id="KAL1274920.1"/>
    </source>
</evidence>
<dbReference type="EMBL" id="JAYMGO010000005">
    <property type="protein sequence ID" value="KAL1274920.1"/>
    <property type="molecule type" value="Genomic_DNA"/>
</dbReference>
<gene>
    <name evidence="2" type="ORF">QQF64_027734</name>
</gene>
<keyword evidence="3" id="KW-1185">Reference proteome</keyword>